<reference evidence="9" key="2">
    <citation type="submission" date="2025-08" db="UniProtKB">
        <authorList>
            <consortium name="RefSeq"/>
        </authorList>
    </citation>
    <scope>IDENTIFICATION</scope>
    <source>
        <tissue evidence="9">Leaf</tissue>
    </source>
</reference>
<dbReference type="Pfam" id="PF00083">
    <property type="entry name" value="Sugar_tr"/>
    <property type="match status" value="1"/>
</dbReference>
<keyword evidence="8" id="KW-1185">Reference proteome</keyword>
<name>A0ABM3RS44_SPIOL</name>
<evidence type="ECO:0000313" key="9">
    <source>
        <dbReference type="RefSeq" id="XP_056698446.1"/>
    </source>
</evidence>
<keyword evidence="3" id="KW-0762">Sugar transport</keyword>
<evidence type="ECO:0000256" key="4">
    <source>
        <dbReference type="ARBA" id="ARBA00022692"/>
    </source>
</evidence>
<evidence type="ECO:0000256" key="2">
    <source>
        <dbReference type="ARBA" id="ARBA00010992"/>
    </source>
</evidence>
<keyword evidence="3" id="KW-0813">Transport</keyword>
<gene>
    <name evidence="9" type="primary">LOC130472053</name>
</gene>
<proteinExistence type="inferred from homology"/>
<sequence>MEISIQVLCLAELQFVLLLYTSAPMWQFSLFGSLANVGAMVGAIASGQISKYIGRKGSLMIASIPNIIGWLVVSFSRRCKVIMRQQILLLKLSLQAHCGTSNSRNKKVAQLVRNMNLMRTEKLKLEKGKQTR</sequence>
<keyword evidence="4 7" id="KW-0812">Transmembrane</keyword>
<feature type="transmembrane region" description="Helical" evidence="7">
    <location>
        <begin position="57"/>
        <end position="76"/>
    </location>
</feature>
<protein>
    <submittedName>
        <fullName evidence="9">Sugar transporter ERD6-like 8</fullName>
    </submittedName>
</protein>
<evidence type="ECO:0000256" key="7">
    <source>
        <dbReference type="SAM" id="Phobius"/>
    </source>
</evidence>
<evidence type="ECO:0000256" key="3">
    <source>
        <dbReference type="ARBA" id="ARBA00022597"/>
    </source>
</evidence>
<dbReference type="SUPFAM" id="SSF103473">
    <property type="entry name" value="MFS general substrate transporter"/>
    <property type="match status" value="1"/>
</dbReference>
<dbReference type="Gene3D" id="1.20.1250.20">
    <property type="entry name" value="MFS general substrate transporter like domains"/>
    <property type="match status" value="1"/>
</dbReference>
<dbReference type="Proteomes" id="UP000813463">
    <property type="component" value="Chromosome 4"/>
</dbReference>
<reference evidence="8" key="1">
    <citation type="journal article" date="2021" name="Nat. Commun.">
        <title>Genomic analyses provide insights into spinach domestication and the genetic basis of agronomic traits.</title>
        <authorList>
            <person name="Cai X."/>
            <person name="Sun X."/>
            <person name="Xu C."/>
            <person name="Sun H."/>
            <person name="Wang X."/>
            <person name="Ge C."/>
            <person name="Zhang Z."/>
            <person name="Wang Q."/>
            <person name="Fei Z."/>
            <person name="Jiao C."/>
            <person name="Wang Q."/>
        </authorList>
    </citation>
    <scope>NUCLEOTIDE SEQUENCE [LARGE SCALE GENOMIC DNA]</scope>
    <source>
        <strain evidence="8">cv. Varoflay</strain>
    </source>
</reference>
<evidence type="ECO:0000256" key="5">
    <source>
        <dbReference type="ARBA" id="ARBA00022989"/>
    </source>
</evidence>
<keyword evidence="6 7" id="KW-0472">Membrane</keyword>
<dbReference type="PANTHER" id="PTHR48021:SF23">
    <property type="entry name" value="SUGAR TRANSPORTER ERD6-LIKE 6"/>
    <property type="match status" value="1"/>
</dbReference>
<organism evidence="8 9">
    <name type="scientific">Spinacia oleracea</name>
    <name type="common">Spinach</name>
    <dbReference type="NCBI Taxonomy" id="3562"/>
    <lineage>
        <taxon>Eukaryota</taxon>
        <taxon>Viridiplantae</taxon>
        <taxon>Streptophyta</taxon>
        <taxon>Embryophyta</taxon>
        <taxon>Tracheophyta</taxon>
        <taxon>Spermatophyta</taxon>
        <taxon>Magnoliopsida</taxon>
        <taxon>eudicotyledons</taxon>
        <taxon>Gunneridae</taxon>
        <taxon>Pentapetalae</taxon>
        <taxon>Caryophyllales</taxon>
        <taxon>Chenopodiaceae</taxon>
        <taxon>Chenopodioideae</taxon>
        <taxon>Anserineae</taxon>
        <taxon>Spinacia</taxon>
    </lineage>
</organism>
<dbReference type="PANTHER" id="PTHR48021">
    <property type="match status" value="1"/>
</dbReference>
<dbReference type="InterPro" id="IPR036259">
    <property type="entry name" value="MFS_trans_sf"/>
</dbReference>
<dbReference type="RefSeq" id="XP_056698446.1">
    <property type="nucleotide sequence ID" value="XM_056842468.1"/>
</dbReference>
<comment type="similarity">
    <text evidence="2">Belongs to the major facilitator superfamily. Sugar transporter (TC 2.A.1.1) family.</text>
</comment>
<keyword evidence="5 7" id="KW-1133">Transmembrane helix</keyword>
<evidence type="ECO:0000313" key="8">
    <source>
        <dbReference type="Proteomes" id="UP000813463"/>
    </source>
</evidence>
<dbReference type="InterPro" id="IPR050549">
    <property type="entry name" value="MFS_Trehalose_Transporter"/>
</dbReference>
<dbReference type="GeneID" id="130472053"/>
<evidence type="ECO:0000256" key="6">
    <source>
        <dbReference type="ARBA" id="ARBA00023136"/>
    </source>
</evidence>
<dbReference type="InterPro" id="IPR005828">
    <property type="entry name" value="MFS_sugar_transport-like"/>
</dbReference>
<evidence type="ECO:0000256" key="1">
    <source>
        <dbReference type="ARBA" id="ARBA00004370"/>
    </source>
</evidence>
<comment type="subcellular location">
    <subcellularLocation>
        <location evidence="1">Membrane</location>
    </subcellularLocation>
</comment>
<accession>A0ABM3RS44</accession>